<accession>A0A9D4ICJ4</accession>
<organism evidence="1 2">
    <name type="scientific">Dreissena polymorpha</name>
    <name type="common">Zebra mussel</name>
    <name type="synonym">Mytilus polymorpha</name>
    <dbReference type="NCBI Taxonomy" id="45954"/>
    <lineage>
        <taxon>Eukaryota</taxon>
        <taxon>Metazoa</taxon>
        <taxon>Spiralia</taxon>
        <taxon>Lophotrochozoa</taxon>
        <taxon>Mollusca</taxon>
        <taxon>Bivalvia</taxon>
        <taxon>Autobranchia</taxon>
        <taxon>Heteroconchia</taxon>
        <taxon>Euheterodonta</taxon>
        <taxon>Imparidentia</taxon>
        <taxon>Neoheterodontei</taxon>
        <taxon>Myida</taxon>
        <taxon>Dreissenoidea</taxon>
        <taxon>Dreissenidae</taxon>
        <taxon>Dreissena</taxon>
    </lineage>
</organism>
<dbReference type="PROSITE" id="PS51257">
    <property type="entry name" value="PROKAR_LIPOPROTEIN"/>
    <property type="match status" value="1"/>
</dbReference>
<name>A0A9D4ICJ4_DREPO</name>
<reference evidence="1" key="2">
    <citation type="submission" date="2020-11" db="EMBL/GenBank/DDBJ databases">
        <authorList>
            <person name="McCartney M.A."/>
            <person name="Auch B."/>
            <person name="Kono T."/>
            <person name="Mallez S."/>
            <person name="Becker A."/>
            <person name="Gohl D.M."/>
            <person name="Silverstein K.A.T."/>
            <person name="Koren S."/>
            <person name="Bechman K.B."/>
            <person name="Herman A."/>
            <person name="Abrahante J.E."/>
            <person name="Garbe J."/>
        </authorList>
    </citation>
    <scope>NUCLEOTIDE SEQUENCE</scope>
    <source>
        <strain evidence="1">Duluth1</strain>
        <tissue evidence="1">Whole animal</tissue>
    </source>
</reference>
<dbReference type="Proteomes" id="UP000828390">
    <property type="component" value="Unassembled WGS sequence"/>
</dbReference>
<proteinExistence type="predicted"/>
<keyword evidence="2" id="KW-1185">Reference proteome</keyword>
<dbReference type="EMBL" id="JAIWYP010000010">
    <property type="protein sequence ID" value="KAH3754958.1"/>
    <property type="molecule type" value="Genomic_DNA"/>
</dbReference>
<evidence type="ECO:0000313" key="1">
    <source>
        <dbReference type="EMBL" id="KAH3754958.1"/>
    </source>
</evidence>
<protein>
    <submittedName>
        <fullName evidence="1">Uncharacterized protein</fullName>
    </submittedName>
</protein>
<dbReference type="AlphaFoldDB" id="A0A9D4ICJ4"/>
<sequence length="56" mass="6341">MIVKVRLTATDQQVSSTSYSCASASCAVKLTRNEHVWVMMHQQYTTSQIFETDVQT</sequence>
<reference evidence="1" key="1">
    <citation type="journal article" date="2019" name="bioRxiv">
        <title>The Genome of the Zebra Mussel, Dreissena polymorpha: A Resource for Invasive Species Research.</title>
        <authorList>
            <person name="McCartney M.A."/>
            <person name="Auch B."/>
            <person name="Kono T."/>
            <person name="Mallez S."/>
            <person name="Zhang Y."/>
            <person name="Obille A."/>
            <person name="Becker A."/>
            <person name="Abrahante J.E."/>
            <person name="Garbe J."/>
            <person name="Badalamenti J.P."/>
            <person name="Herman A."/>
            <person name="Mangelson H."/>
            <person name="Liachko I."/>
            <person name="Sullivan S."/>
            <person name="Sone E.D."/>
            <person name="Koren S."/>
            <person name="Silverstein K.A.T."/>
            <person name="Beckman K.B."/>
            <person name="Gohl D.M."/>
        </authorList>
    </citation>
    <scope>NUCLEOTIDE SEQUENCE</scope>
    <source>
        <strain evidence="1">Duluth1</strain>
        <tissue evidence="1">Whole animal</tissue>
    </source>
</reference>
<evidence type="ECO:0000313" key="2">
    <source>
        <dbReference type="Proteomes" id="UP000828390"/>
    </source>
</evidence>
<gene>
    <name evidence="1" type="ORF">DPMN_189638</name>
</gene>
<comment type="caution">
    <text evidence="1">The sequence shown here is derived from an EMBL/GenBank/DDBJ whole genome shotgun (WGS) entry which is preliminary data.</text>
</comment>